<dbReference type="EMBL" id="KI631018">
    <property type="protein sequence ID" value="EYU30977.1"/>
    <property type="molecule type" value="Genomic_DNA"/>
</dbReference>
<sequence>DARDYSFRMVPAEYSSIEGLKTVDSRRNMAEMSCCSVCLEDLSGGEEVLLLSMPCSHIFHGDCIKNWLRTSHYCPLCRFDRSELDI</sequence>
<evidence type="ECO:0000313" key="8">
    <source>
        <dbReference type="EMBL" id="EYU30977.1"/>
    </source>
</evidence>
<evidence type="ECO:0000256" key="4">
    <source>
        <dbReference type="ARBA" id="ARBA00022771"/>
    </source>
</evidence>
<evidence type="ECO:0000313" key="9">
    <source>
        <dbReference type="Proteomes" id="UP000030748"/>
    </source>
</evidence>
<dbReference type="GO" id="GO:0016567">
    <property type="term" value="P:protein ubiquitination"/>
    <property type="evidence" value="ECO:0000318"/>
    <property type="project" value="GO_Central"/>
</dbReference>
<name>A0A022QQM6_ERYGU</name>
<keyword evidence="4 6" id="KW-0863">Zinc-finger</keyword>
<evidence type="ECO:0000256" key="2">
    <source>
        <dbReference type="ARBA" id="ARBA00012483"/>
    </source>
</evidence>
<keyword evidence="3" id="KW-0479">Metal-binding</keyword>
<feature type="domain" description="RING-type" evidence="7">
    <location>
        <begin position="35"/>
        <end position="78"/>
    </location>
</feature>
<evidence type="ECO:0000256" key="1">
    <source>
        <dbReference type="ARBA" id="ARBA00000900"/>
    </source>
</evidence>
<dbReference type="SUPFAM" id="SSF57850">
    <property type="entry name" value="RING/U-box"/>
    <property type="match status" value="1"/>
</dbReference>
<dbReference type="InterPro" id="IPR013083">
    <property type="entry name" value="Znf_RING/FYVE/PHD"/>
</dbReference>
<dbReference type="EC" id="2.3.2.27" evidence="2"/>
<evidence type="ECO:0000256" key="6">
    <source>
        <dbReference type="PROSITE-ProRule" id="PRU00175"/>
    </source>
</evidence>
<dbReference type="Gene3D" id="3.30.40.10">
    <property type="entry name" value="Zinc/RING finger domain, C3HC4 (zinc finger)"/>
    <property type="match status" value="1"/>
</dbReference>
<dbReference type="PANTHER" id="PTHR15710:SF77">
    <property type="entry name" value="RING-H2 FINGER PROTEIN ATL21B"/>
    <property type="match status" value="1"/>
</dbReference>
<dbReference type="PANTHER" id="PTHR15710">
    <property type="entry name" value="E3 UBIQUITIN-PROTEIN LIGASE PRAJA"/>
    <property type="match status" value="1"/>
</dbReference>
<dbReference type="AlphaFoldDB" id="A0A022QQM6"/>
<proteinExistence type="predicted"/>
<dbReference type="GO" id="GO:0005737">
    <property type="term" value="C:cytoplasm"/>
    <property type="evidence" value="ECO:0000318"/>
    <property type="project" value="GO_Central"/>
</dbReference>
<gene>
    <name evidence="8" type="ORF">MIMGU_mgv1a025807mg</name>
</gene>
<dbReference type="SMART" id="SM00744">
    <property type="entry name" value="RINGv"/>
    <property type="match status" value="1"/>
</dbReference>
<keyword evidence="5" id="KW-0862">Zinc</keyword>
<feature type="non-terminal residue" evidence="8">
    <location>
        <position position="1"/>
    </location>
</feature>
<evidence type="ECO:0000256" key="5">
    <source>
        <dbReference type="ARBA" id="ARBA00022833"/>
    </source>
</evidence>
<evidence type="ECO:0000256" key="3">
    <source>
        <dbReference type="ARBA" id="ARBA00022723"/>
    </source>
</evidence>
<keyword evidence="9" id="KW-1185">Reference proteome</keyword>
<dbReference type="GO" id="GO:0061630">
    <property type="term" value="F:ubiquitin protein ligase activity"/>
    <property type="evidence" value="ECO:0000318"/>
    <property type="project" value="GO_Central"/>
</dbReference>
<protein>
    <recommendedName>
        <fullName evidence="2">RING-type E3 ubiquitin transferase</fullName>
        <ecNumber evidence="2">2.3.2.27</ecNumber>
    </recommendedName>
</protein>
<dbReference type="PROSITE" id="PS50089">
    <property type="entry name" value="ZF_RING_2"/>
    <property type="match status" value="1"/>
</dbReference>
<dbReference type="InterPro" id="IPR001841">
    <property type="entry name" value="Znf_RING"/>
</dbReference>
<accession>A0A022QQM6</accession>
<dbReference type="eggNOG" id="KOG0800">
    <property type="taxonomic scope" value="Eukaryota"/>
</dbReference>
<comment type="catalytic activity">
    <reaction evidence="1">
        <text>S-ubiquitinyl-[E2 ubiquitin-conjugating enzyme]-L-cysteine + [acceptor protein]-L-lysine = [E2 ubiquitin-conjugating enzyme]-L-cysteine + N(6)-ubiquitinyl-[acceptor protein]-L-lysine.</text>
        <dbReference type="EC" id="2.3.2.27"/>
    </reaction>
</comment>
<evidence type="ECO:0000259" key="7">
    <source>
        <dbReference type="PROSITE" id="PS50089"/>
    </source>
</evidence>
<organism evidence="8 9">
    <name type="scientific">Erythranthe guttata</name>
    <name type="common">Yellow monkey flower</name>
    <name type="synonym">Mimulus guttatus</name>
    <dbReference type="NCBI Taxonomy" id="4155"/>
    <lineage>
        <taxon>Eukaryota</taxon>
        <taxon>Viridiplantae</taxon>
        <taxon>Streptophyta</taxon>
        <taxon>Embryophyta</taxon>
        <taxon>Tracheophyta</taxon>
        <taxon>Spermatophyta</taxon>
        <taxon>Magnoliopsida</taxon>
        <taxon>eudicotyledons</taxon>
        <taxon>Gunneridae</taxon>
        <taxon>Pentapetalae</taxon>
        <taxon>asterids</taxon>
        <taxon>lamiids</taxon>
        <taxon>Lamiales</taxon>
        <taxon>Phrymaceae</taxon>
        <taxon>Erythranthe</taxon>
    </lineage>
</organism>
<dbReference type="Proteomes" id="UP000030748">
    <property type="component" value="Unassembled WGS sequence"/>
</dbReference>
<reference evidence="8 9" key="1">
    <citation type="journal article" date="2013" name="Proc. Natl. Acad. Sci. U.S.A.">
        <title>Fine-scale variation in meiotic recombination in Mimulus inferred from population shotgun sequencing.</title>
        <authorList>
            <person name="Hellsten U."/>
            <person name="Wright K.M."/>
            <person name="Jenkins J."/>
            <person name="Shu S."/>
            <person name="Yuan Y."/>
            <person name="Wessler S.R."/>
            <person name="Schmutz J."/>
            <person name="Willis J.H."/>
            <person name="Rokhsar D.S."/>
        </authorList>
    </citation>
    <scope>NUCLEOTIDE SEQUENCE [LARGE SCALE GENOMIC DNA]</scope>
    <source>
        <strain evidence="9">cv. DUN x IM62</strain>
    </source>
</reference>
<dbReference type="GO" id="GO:0008270">
    <property type="term" value="F:zinc ion binding"/>
    <property type="evidence" value="ECO:0007669"/>
    <property type="project" value="UniProtKB-KW"/>
</dbReference>
<dbReference type="InterPro" id="IPR011016">
    <property type="entry name" value="Znf_RING-CH"/>
</dbReference>
<dbReference type="Pfam" id="PF13639">
    <property type="entry name" value="zf-RING_2"/>
    <property type="match status" value="1"/>
</dbReference>
<dbReference type="SMART" id="SM00184">
    <property type="entry name" value="RING"/>
    <property type="match status" value="1"/>
</dbReference>